<dbReference type="AlphaFoldDB" id="A0A7W4NYX8"/>
<name>A0A7W4NYX8_9PROT</name>
<gene>
    <name evidence="1" type="ORF">HLH36_06855</name>
</gene>
<sequence length="55" mass="6250">MSIGRDNVLLAHQAAQETVRRQTDLNLQPVEGDRDLDNLICEAAPRARPRKGFRH</sequence>
<protein>
    <submittedName>
        <fullName evidence="1">Uncharacterized protein</fullName>
    </submittedName>
</protein>
<organism evidence="1 2">
    <name type="scientific">Gluconacetobacter aggeris</name>
    <dbReference type="NCBI Taxonomy" id="1286186"/>
    <lineage>
        <taxon>Bacteria</taxon>
        <taxon>Pseudomonadati</taxon>
        <taxon>Pseudomonadota</taxon>
        <taxon>Alphaproteobacteria</taxon>
        <taxon>Acetobacterales</taxon>
        <taxon>Acetobacteraceae</taxon>
        <taxon>Gluconacetobacter</taxon>
    </lineage>
</organism>
<proteinExistence type="predicted"/>
<accession>A0A7W4NYX8</accession>
<dbReference type="EMBL" id="JABEQD010000003">
    <property type="protein sequence ID" value="MBB2168075.1"/>
    <property type="molecule type" value="Genomic_DNA"/>
</dbReference>
<keyword evidence="2" id="KW-1185">Reference proteome</keyword>
<comment type="caution">
    <text evidence="1">The sequence shown here is derived from an EMBL/GenBank/DDBJ whole genome shotgun (WGS) entry which is preliminary data.</text>
</comment>
<evidence type="ECO:0000313" key="1">
    <source>
        <dbReference type="EMBL" id="MBB2168075.1"/>
    </source>
</evidence>
<evidence type="ECO:0000313" key="2">
    <source>
        <dbReference type="Proteomes" id="UP000559860"/>
    </source>
</evidence>
<dbReference type="Proteomes" id="UP000559860">
    <property type="component" value="Unassembled WGS sequence"/>
</dbReference>
<reference evidence="1 2" key="1">
    <citation type="submission" date="2020-04" db="EMBL/GenBank/DDBJ databases">
        <title>Description of novel Gluconacetobacter.</title>
        <authorList>
            <person name="Sombolestani A."/>
        </authorList>
    </citation>
    <scope>NUCLEOTIDE SEQUENCE [LARGE SCALE GENOMIC DNA]</scope>
    <source>
        <strain evidence="1 2">LMG 27801</strain>
    </source>
</reference>
<dbReference type="RefSeq" id="WP_182985670.1">
    <property type="nucleotide sequence ID" value="NZ_JABEQD010000003.1"/>
</dbReference>